<evidence type="ECO:0000256" key="6">
    <source>
        <dbReference type="ARBA" id="ARBA00023136"/>
    </source>
</evidence>
<evidence type="ECO:0000256" key="3">
    <source>
        <dbReference type="ARBA" id="ARBA00022448"/>
    </source>
</evidence>
<dbReference type="AlphaFoldDB" id="A0A7S2BKE5"/>
<evidence type="ECO:0000256" key="2">
    <source>
        <dbReference type="ARBA" id="ARBA00006978"/>
    </source>
</evidence>
<dbReference type="GO" id="GO:0012505">
    <property type="term" value="C:endomembrane system"/>
    <property type="evidence" value="ECO:0007669"/>
    <property type="project" value="UniProtKB-SubCell"/>
</dbReference>
<evidence type="ECO:0000256" key="1">
    <source>
        <dbReference type="ARBA" id="ARBA00004127"/>
    </source>
</evidence>
<feature type="transmembrane region" description="Helical" evidence="8">
    <location>
        <begin position="33"/>
        <end position="53"/>
    </location>
</feature>
<comment type="similarity">
    <text evidence="2">Belongs to the ATG22 family.</text>
</comment>
<gene>
    <name evidence="9" type="ORF">FPAR1323_LOCUS4528</name>
</gene>
<comment type="subcellular location">
    <subcellularLocation>
        <location evidence="1">Endomembrane system</location>
        <topology evidence="1">Multi-pass membrane protein</topology>
    </subcellularLocation>
</comment>
<dbReference type="PANTHER" id="PTHR23519">
    <property type="entry name" value="AUTOPHAGY-RELATED PROTEIN 22"/>
    <property type="match status" value="1"/>
</dbReference>
<protein>
    <submittedName>
        <fullName evidence="9">Uncharacterized protein</fullName>
    </submittedName>
</protein>
<dbReference type="SUPFAM" id="SSF103473">
    <property type="entry name" value="MFS general substrate transporter"/>
    <property type="match status" value="1"/>
</dbReference>
<evidence type="ECO:0000256" key="5">
    <source>
        <dbReference type="ARBA" id="ARBA00022989"/>
    </source>
</evidence>
<dbReference type="InterPro" id="IPR024671">
    <property type="entry name" value="Atg22-like"/>
</dbReference>
<dbReference type="InterPro" id="IPR050495">
    <property type="entry name" value="ATG22/LtaA_families"/>
</dbReference>
<evidence type="ECO:0000256" key="4">
    <source>
        <dbReference type="ARBA" id="ARBA00022692"/>
    </source>
</evidence>
<dbReference type="Pfam" id="PF11700">
    <property type="entry name" value="ATG22"/>
    <property type="match status" value="1"/>
</dbReference>
<evidence type="ECO:0000256" key="8">
    <source>
        <dbReference type="SAM" id="Phobius"/>
    </source>
</evidence>
<dbReference type="EMBL" id="HBGT01008339">
    <property type="protein sequence ID" value="CAD9399151.1"/>
    <property type="molecule type" value="Transcribed_RNA"/>
</dbReference>
<evidence type="ECO:0000256" key="7">
    <source>
        <dbReference type="SAM" id="MobiDB-lite"/>
    </source>
</evidence>
<proteinExistence type="inferred from homology"/>
<keyword evidence="6 8" id="KW-0472">Membrane</keyword>
<reference evidence="9" key="1">
    <citation type="submission" date="2021-01" db="EMBL/GenBank/DDBJ databases">
        <authorList>
            <person name="Corre E."/>
            <person name="Pelletier E."/>
            <person name="Niang G."/>
            <person name="Scheremetjew M."/>
            <person name="Finn R."/>
            <person name="Kale V."/>
            <person name="Holt S."/>
            <person name="Cochrane G."/>
            <person name="Meng A."/>
            <person name="Brown T."/>
            <person name="Cohen L."/>
        </authorList>
    </citation>
    <scope>NUCLEOTIDE SEQUENCE</scope>
    <source>
        <strain evidence="9">RCC1693</strain>
    </source>
</reference>
<evidence type="ECO:0000313" key="9">
    <source>
        <dbReference type="EMBL" id="CAD9399151.1"/>
    </source>
</evidence>
<keyword evidence="5 8" id="KW-1133">Transmembrane helix</keyword>
<organism evidence="9">
    <name type="scientific">Florenciella parvula</name>
    <dbReference type="NCBI Taxonomy" id="236787"/>
    <lineage>
        <taxon>Eukaryota</taxon>
        <taxon>Sar</taxon>
        <taxon>Stramenopiles</taxon>
        <taxon>Ochrophyta</taxon>
        <taxon>Dictyochophyceae</taxon>
        <taxon>Florenciellales</taxon>
        <taxon>Florenciella</taxon>
    </lineage>
</organism>
<feature type="region of interest" description="Disordered" evidence="7">
    <location>
        <begin position="233"/>
        <end position="285"/>
    </location>
</feature>
<accession>A0A7S2BKE5</accession>
<feature type="transmembrane region" description="Helical" evidence="8">
    <location>
        <begin position="96"/>
        <end position="115"/>
    </location>
</feature>
<keyword evidence="3" id="KW-0813">Transport</keyword>
<feature type="transmembrane region" description="Helical" evidence="8">
    <location>
        <begin position="60"/>
        <end position="84"/>
    </location>
</feature>
<feature type="transmembrane region" description="Helical" evidence="8">
    <location>
        <begin position="7"/>
        <end position="27"/>
    </location>
</feature>
<dbReference type="PANTHER" id="PTHR23519:SF1">
    <property type="entry name" value="AUTOPHAGY-RELATED PROTEIN 22"/>
    <property type="match status" value="1"/>
</dbReference>
<dbReference type="InterPro" id="IPR036259">
    <property type="entry name" value="MFS_trans_sf"/>
</dbReference>
<keyword evidence="4 8" id="KW-0812">Transmembrane</keyword>
<feature type="transmembrane region" description="Helical" evidence="8">
    <location>
        <begin position="127"/>
        <end position="148"/>
    </location>
</feature>
<sequence>MRSMSYAILIILVFNIVGALSTMKLAPKVGLQTWWKCSVWSYIILMCLLVMICKGPDDVVYAYILFIPLGMTMASLVVAQRAIFARLVPGGDEAEFYGFYTMASVILGWCPNLLITIVMEANGGDPAAGMPVIMVFFLTGFLIFHFGIDFERAHADIAPTLQYRHNFENVQPNDDKATLKDAVVKTQRKASIKVALNGTITGSLKITPGTRSDSFMGGSFALTPGSSLNIPSVGSGSKKARALGRQESNSGRHYIGIEDDPEKPGERGRRVSVLSAMPVAEELNT</sequence>
<name>A0A7S2BKE5_9STRA</name>